<keyword evidence="4 7" id="KW-0808">Transferase</keyword>
<dbReference type="PANTHER" id="PTHR11727">
    <property type="entry name" value="DIMETHYLADENOSINE TRANSFERASE"/>
    <property type="match status" value="1"/>
</dbReference>
<proteinExistence type="inferred from homology"/>
<comment type="function">
    <text evidence="7">Specifically dimethylates two adjacent adenosines (A1518 and A1519) in the loop of a conserved hairpin near the 3'-end of 16S rRNA in the 30S particle. May play a critical role in biogenesis of 30S subunits.</text>
</comment>
<accession>N6WVZ8</accession>
<feature type="binding site" evidence="7 8">
    <location>
        <position position="16"/>
    </location>
    <ligand>
        <name>S-adenosyl-L-methionine</name>
        <dbReference type="ChEBI" id="CHEBI:59789"/>
    </ligand>
</feature>
<keyword evidence="3 7" id="KW-0489">Methyltransferase</keyword>
<dbReference type="FunFam" id="1.10.8.100:FF:000001">
    <property type="entry name" value="Ribosomal RNA small subunit methyltransferase A"/>
    <property type="match status" value="1"/>
</dbReference>
<comment type="catalytic activity">
    <reaction evidence="7">
        <text>adenosine(1518)/adenosine(1519) in 16S rRNA + 4 S-adenosyl-L-methionine = N(6)-dimethyladenosine(1518)/N(6)-dimethyladenosine(1519) in 16S rRNA + 4 S-adenosyl-L-homocysteine + 4 H(+)</text>
        <dbReference type="Rhea" id="RHEA:19609"/>
        <dbReference type="Rhea" id="RHEA-COMP:10232"/>
        <dbReference type="Rhea" id="RHEA-COMP:10233"/>
        <dbReference type="ChEBI" id="CHEBI:15378"/>
        <dbReference type="ChEBI" id="CHEBI:57856"/>
        <dbReference type="ChEBI" id="CHEBI:59789"/>
        <dbReference type="ChEBI" id="CHEBI:74411"/>
        <dbReference type="ChEBI" id="CHEBI:74493"/>
        <dbReference type="EC" id="2.1.1.182"/>
    </reaction>
</comment>
<dbReference type="GO" id="GO:0005829">
    <property type="term" value="C:cytosol"/>
    <property type="evidence" value="ECO:0007669"/>
    <property type="project" value="TreeGrafter"/>
</dbReference>
<dbReference type="PANTHER" id="PTHR11727:SF7">
    <property type="entry name" value="DIMETHYLADENOSINE TRANSFERASE-RELATED"/>
    <property type="match status" value="1"/>
</dbReference>
<protein>
    <recommendedName>
        <fullName evidence="7">Ribosomal RNA small subunit methyltransferase A</fullName>
        <ecNumber evidence="7">2.1.1.182</ecNumber>
    </recommendedName>
    <alternativeName>
        <fullName evidence="7">16S rRNA (adenine(1518)-N(6)/adenine(1519)-N(6))-dimethyltransferase</fullName>
    </alternativeName>
    <alternativeName>
        <fullName evidence="7">16S rRNA dimethyladenosine transferase</fullName>
    </alternativeName>
    <alternativeName>
        <fullName evidence="7">16S rRNA dimethylase</fullName>
    </alternativeName>
    <alternativeName>
        <fullName evidence="7">S-adenosylmethionine-6-N', N'-adenosyl(rRNA) dimethyltransferase</fullName>
    </alternativeName>
</protein>
<dbReference type="InterPro" id="IPR029063">
    <property type="entry name" value="SAM-dependent_MTases_sf"/>
</dbReference>
<feature type="binding site" evidence="7 8">
    <location>
        <position position="64"/>
    </location>
    <ligand>
        <name>S-adenosyl-L-methionine</name>
        <dbReference type="ChEBI" id="CHEBI:59789"/>
    </ligand>
</feature>
<feature type="region of interest" description="Disordered" evidence="9">
    <location>
        <begin position="264"/>
        <end position="290"/>
    </location>
</feature>
<dbReference type="InterPro" id="IPR023165">
    <property type="entry name" value="rRNA_Ade_diMease-like_C"/>
</dbReference>
<evidence type="ECO:0000256" key="7">
    <source>
        <dbReference type="HAMAP-Rule" id="MF_00607"/>
    </source>
</evidence>
<dbReference type="AlphaFoldDB" id="N6WVZ8"/>
<dbReference type="Pfam" id="PF00398">
    <property type="entry name" value="RrnaAD"/>
    <property type="match status" value="1"/>
</dbReference>
<feature type="domain" description="Ribosomal RNA adenine methylase transferase N-terminal" evidence="10">
    <location>
        <begin position="23"/>
        <end position="194"/>
    </location>
</feature>
<evidence type="ECO:0000256" key="4">
    <source>
        <dbReference type="ARBA" id="ARBA00022679"/>
    </source>
</evidence>
<evidence type="ECO:0000256" key="3">
    <source>
        <dbReference type="ARBA" id="ARBA00022603"/>
    </source>
</evidence>
<dbReference type="RefSeq" id="WP_004580012.1">
    <property type="nucleotide sequence ID" value="NZ_AP028878.1"/>
</dbReference>
<evidence type="ECO:0000313" key="11">
    <source>
        <dbReference type="EMBL" id="ENO15721.1"/>
    </source>
</evidence>
<organism evidence="11 12">
    <name type="scientific">Marinobacter nanhaiticus D15-8W</name>
    <dbReference type="NCBI Taxonomy" id="626887"/>
    <lineage>
        <taxon>Bacteria</taxon>
        <taxon>Pseudomonadati</taxon>
        <taxon>Pseudomonadota</taxon>
        <taxon>Gammaproteobacteria</taxon>
        <taxon>Pseudomonadales</taxon>
        <taxon>Marinobacteraceae</taxon>
        <taxon>Marinobacter</taxon>
    </lineage>
</organism>
<dbReference type="eggNOG" id="COG0030">
    <property type="taxonomic scope" value="Bacteria"/>
</dbReference>
<dbReference type="GO" id="GO:0003723">
    <property type="term" value="F:RNA binding"/>
    <property type="evidence" value="ECO:0007669"/>
    <property type="project" value="UniProtKB-UniRule"/>
</dbReference>
<dbReference type="InterPro" id="IPR001737">
    <property type="entry name" value="KsgA/Erm"/>
</dbReference>
<keyword evidence="5 7" id="KW-0949">S-adenosyl-L-methionine</keyword>
<dbReference type="PROSITE" id="PS51689">
    <property type="entry name" value="SAM_RNA_A_N6_MT"/>
    <property type="match status" value="1"/>
</dbReference>
<comment type="similarity">
    <text evidence="7">Belongs to the class I-like SAM-binding methyltransferase superfamily. rRNA adenine N(6)-methyltransferase family. RsmA subfamily.</text>
</comment>
<dbReference type="GO" id="GO:0052908">
    <property type="term" value="F:16S rRNA (adenine(1518)-N(6)/adenine(1519)-N(6))-dimethyltransferase activity"/>
    <property type="evidence" value="ECO:0007669"/>
    <property type="project" value="UniProtKB-EC"/>
</dbReference>
<dbReference type="STRING" id="626887.J057_10231"/>
<keyword evidence="12" id="KW-1185">Reference proteome</keyword>
<feature type="binding site" evidence="7 8">
    <location>
        <position position="89"/>
    </location>
    <ligand>
        <name>S-adenosyl-L-methionine</name>
        <dbReference type="ChEBI" id="CHEBI:59789"/>
    </ligand>
</feature>
<dbReference type="EC" id="2.1.1.182" evidence="7"/>
<keyword evidence="1 7" id="KW-0963">Cytoplasm</keyword>
<dbReference type="PROSITE" id="PS01131">
    <property type="entry name" value="RRNA_A_DIMETH"/>
    <property type="match status" value="1"/>
</dbReference>
<dbReference type="InterPro" id="IPR020596">
    <property type="entry name" value="rRNA_Ade_Mease_Trfase_CS"/>
</dbReference>
<evidence type="ECO:0000256" key="1">
    <source>
        <dbReference type="ARBA" id="ARBA00022490"/>
    </source>
</evidence>
<feature type="binding site" evidence="7 8">
    <location>
        <position position="109"/>
    </location>
    <ligand>
        <name>S-adenosyl-L-methionine</name>
        <dbReference type="ChEBI" id="CHEBI:59789"/>
    </ligand>
</feature>
<dbReference type="SMART" id="SM00650">
    <property type="entry name" value="rADc"/>
    <property type="match status" value="1"/>
</dbReference>
<dbReference type="InterPro" id="IPR011530">
    <property type="entry name" value="rRNA_adenine_dimethylase"/>
</dbReference>
<feature type="compositionally biased region" description="Polar residues" evidence="9">
    <location>
        <begin position="264"/>
        <end position="282"/>
    </location>
</feature>
<dbReference type="Gene3D" id="1.10.8.100">
    <property type="entry name" value="Ribosomal RNA adenine dimethylase-like, domain 2"/>
    <property type="match status" value="1"/>
</dbReference>
<name>N6WVZ8_9GAMM</name>
<dbReference type="InterPro" id="IPR020598">
    <property type="entry name" value="rRNA_Ade_methylase_Trfase_N"/>
</dbReference>
<dbReference type="SUPFAM" id="SSF53335">
    <property type="entry name" value="S-adenosyl-L-methionine-dependent methyltransferases"/>
    <property type="match status" value="1"/>
</dbReference>
<dbReference type="PATRIC" id="fig|626887.3.peg.2051"/>
<evidence type="ECO:0000313" key="12">
    <source>
        <dbReference type="Proteomes" id="UP000013165"/>
    </source>
</evidence>
<keyword evidence="2 7" id="KW-0698">rRNA processing</keyword>
<dbReference type="Gene3D" id="3.40.50.150">
    <property type="entry name" value="Vaccinia Virus protein VP39"/>
    <property type="match status" value="1"/>
</dbReference>
<dbReference type="HOGENOM" id="CLU_041220_0_1_6"/>
<dbReference type="NCBIfam" id="TIGR00755">
    <property type="entry name" value="ksgA"/>
    <property type="match status" value="1"/>
</dbReference>
<evidence type="ECO:0000259" key="10">
    <source>
        <dbReference type="SMART" id="SM00650"/>
    </source>
</evidence>
<comment type="caution">
    <text evidence="11">The sequence shown here is derived from an EMBL/GenBank/DDBJ whole genome shotgun (WGS) entry which is preliminary data.</text>
</comment>
<gene>
    <name evidence="7" type="primary">rsmA</name>
    <name evidence="7" type="synonym">ksgA</name>
    <name evidence="11" type="ORF">J057_10231</name>
</gene>
<comment type="subcellular location">
    <subcellularLocation>
        <location evidence="7">Cytoplasm</location>
    </subcellularLocation>
</comment>
<dbReference type="EMBL" id="APLQ01000011">
    <property type="protein sequence ID" value="ENO15721.1"/>
    <property type="molecule type" value="Genomic_DNA"/>
</dbReference>
<evidence type="ECO:0000256" key="6">
    <source>
        <dbReference type="ARBA" id="ARBA00022884"/>
    </source>
</evidence>
<evidence type="ECO:0000256" key="8">
    <source>
        <dbReference type="PROSITE-ProRule" id="PRU01026"/>
    </source>
</evidence>
<feature type="binding site" evidence="7 8">
    <location>
        <position position="18"/>
    </location>
    <ligand>
        <name>S-adenosyl-L-methionine</name>
        <dbReference type="ChEBI" id="CHEBI:59789"/>
    </ligand>
</feature>
<evidence type="ECO:0000256" key="2">
    <source>
        <dbReference type="ARBA" id="ARBA00022552"/>
    </source>
</evidence>
<reference evidence="11 12" key="1">
    <citation type="journal article" date="2013" name="Genome Announc.">
        <title>Genome Sequence of the Polycyclic Aromatic Hydrocarbon-Degrading Bacterium Strain Marinobacter nanhaiticus D15-8WT.</title>
        <authorList>
            <person name="Cui Z."/>
            <person name="Gao W."/>
            <person name="Li Q."/>
            <person name="Xu G."/>
            <person name="Zheng L."/>
        </authorList>
    </citation>
    <scope>NUCLEOTIDE SEQUENCE [LARGE SCALE GENOMIC DNA]</scope>
    <source>
        <strain evidence="11 12">D15-8W</strain>
    </source>
</reference>
<dbReference type="Proteomes" id="UP000013165">
    <property type="component" value="Unassembled WGS sequence"/>
</dbReference>
<keyword evidence="6 7" id="KW-0694">RNA-binding</keyword>
<dbReference type="HAMAP" id="MF_00607">
    <property type="entry name" value="16SrRNA_methyltr_A"/>
    <property type="match status" value="1"/>
</dbReference>
<feature type="binding site" evidence="7 8">
    <location>
        <position position="43"/>
    </location>
    <ligand>
        <name>S-adenosyl-L-methionine</name>
        <dbReference type="ChEBI" id="CHEBI:59789"/>
    </ligand>
</feature>
<evidence type="ECO:0000256" key="5">
    <source>
        <dbReference type="ARBA" id="ARBA00022691"/>
    </source>
</evidence>
<sequence>MAKPAGHQARKRFGQNFLHDPGVIERIVRAINPKPDDALVEIGPGLGALTEELLSVTPSLQVIELDRDLIPVLRTKFFNYPDFRIHEADALRFDFAELAAEKPLRIVGNLPYNISTPLIFHLLEQAGVVQDMHFMLQKEVVQRLAAMPGDNNYGRLGIMAQYHCQVQPLFEVGPGAFRPAPKVDSAIVRLVPHKTLPHPARDLGMLQAVVRTAFNARRKTLRKALGSLVSVSQLRELGIDDGLRPENLTLEDYVRIADTLVSQDGNAVSSNGTDASQSGAEQTQDKHGDP</sequence>
<dbReference type="OrthoDB" id="9814755at2"/>
<evidence type="ECO:0000256" key="9">
    <source>
        <dbReference type="SAM" id="MobiDB-lite"/>
    </source>
</evidence>